<comment type="caution">
    <text evidence="2">The sequence shown here is derived from an EMBL/GenBank/DDBJ whole genome shotgun (WGS) entry which is preliminary data.</text>
</comment>
<dbReference type="Gene3D" id="3.40.630.30">
    <property type="match status" value="1"/>
</dbReference>
<dbReference type="AlphaFoldDB" id="A0A7X2JI05"/>
<accession>A0A7X2JI05</accession>
<dbReference type="Proteomes" id="UP000465607">
    <property type="component" value="Unassembled WGS sequence"/>
</dbReference>
<dbReference type="Proteomes" id="UP001197741">
    <property type="component" value="Unassembled WGS sequence"/>
</dbReference>
<evidence type="ECO:0000313" key="3">
    <source>
        <dbReference type="Proteomes" id="UP000465607"/>
    </source>
</evidence>
<evidence type="ECO:0000313" key="2">
    <source>
        <dbReference type="EMBL" id="MSD25836.1"/>
    </source>
</evidence>
<gene>
    <name evidence="2" type="ORF">GKE44_01295</name>
    <name evidence="1" type="ORF">LIZ82_00735</name>
</gene>
<reference evidence="2 3" key="1">
    <citation type="journal article" date="2019" name="Nat. Med.">
        <title>A library of human gut bacterial isolates paired with longitudinal multiomics data enables mechanistic microbiome research.</title>
        <authorList>
            <person name="Poyet M."/>
            <person name="Groussin M."/>
            <person name="Gibbons S.M."/>
            <person name="Avila-Pacheco J."/>
            <person name="Jiang X."/>
            <person name="Kearney S.M."/>
            <person name="Perrotta A.R."/>
            <person name="Berdy B."/>
            <person name="Zhao S."/>
            <person name="Lieberman T.D."/>
            <person name="Swanson P.K."/>
            <person name="Smith M."/>
            <person name="Roesemann S."/>
            <person name="Alexander J.E."/>
            <person name="Rich S.A."/>
            <person name="Livny J."/>
            <person name="Vlamakis H."/>
            <person name="Clish C."/>
            <person name="Bullock K."/>
            <person name="Deik A."/>
            <person name="Scott J."/>
            <person name="Pierce K.A."/>
            <person name="Xavier R.J."/>
            <person name="Alm E.J."/>
        </authorList>
    </citation>
    <scope>NUCLEOTIDE SEQUENCE [LARGE SCALE GENOMIC DNA]</scope>
    <source>
        <strain evidence="2 3">BIOML-A5</strain>
    </source>
</reference>
<evidence type="ECO:0008006" key="4">
    <source>
        <dbReference type="Google" id="ProtNLM"/>
    </source>
</evidence>
<reference evidence="1" key="2">
    <citation type="submission" date="2021-10" db="EMBL/GenBank/DDBJ databases">
        <title>Collection of gut derived symbiotic bacterial strains cultured from healthy donors.</title>
        <authorList>
            <person name="Lin H."/>
            <person name="Littmann E."/>
            <person name="Kohout C."/>
            <person name="Pamer E.G."/>
        </authorList>
    </citation>
    <scope>NUCLEOTIDE SEQUENCE</scope>
    <source>
        <strain evidence="1">DFI.7.28A</strain>
    </source>
</reference>
<organism evidence="2 3">
    <name type="scientific">Agathobacter rectalis</name>
    <dbReference type="NCBI Taxonomy" id="39491"/>
    <lineage>
        <taxon>Bacteria</taxon>
        <taxon>Bacillati</taxon>
        <taxon>Bacillota</taxon>
        <taxon>Clostridia</taxon>
        <taxon>Lachnospirales</taxon>
        <taxon>Lachnospiraceae</taxon>
        <taxon>Agathobacter</taxon>
    </lineage>
</organism>
<sequence>MYGEEIRYKLELIEPEDYEKLQAFSCGNEPLDKFIHDELIEDDEVNDDALPYKYTDISNGKICAVVSLAASGISYKVDKYISVKPAVKIDIFAVDVEYQKMHMDKESEEAQDRDDHVYFADDIMADVLKRCRDMSEKMLMIKYIILYADVKALRFYERNLFMNFSKYMEKENNMEINKNYPMYLEL</sequence>
<dbReference type="EMBL" id="WKQV01000001">
    <property type="protein sequence ID" value="MSD25836.1"/>
    <property type="molecule type" value="Genomic_DNA"/>
</dbReference>
<protein>
    <recommendedName>
        <fullName evidence="4">GNAT family N-acetyltransferase</fullName>
    </recommendedName>
</protein>
<dbReference type="RefSeq" id="WP_154268052.1">
    <property type="nucleotide sequence ID" value="NZ_JAJCJQ010000001.1"/>
</dbReference>
<dbReference type="EMBL" id="JAJCJQ010000001">
    <property type="protein sequence ID" value="MCB6959422.1"/>
    <property type="molecule type" value="Genomic_DNA"/>
</dbReference>
<evidence type="ECO:0000313" key="1">
    <source>
        <dbReference type="EMBL" id="MCB6959422.1"/>
    </source>
</evidence>
<name>A0A7X2JI05_9FIRM</name>
<proteinExistence type="predicted"/>